<keyword evidence="12" id="KW-1185">Reference proteome</keyword>
<gene>
    <name evidence="11" type="ORF">KIN20_032281</name>
</gene>
<dbReference type="SMART" id="SM00332">
    <property type="entry name" value="PP2Cc"/>
    <property type="match status" value="1"/>
</dbReference>
<accession>A0AAD5R6D8</accession>
<dbReference type="PROSITE" id="PS01032">
    <property type="entry name" value="PPM_1"/>
    <property type="match status" value="1"/>
</dbReference>
<dbReference type="PROSITE" id="PS51746">
    <property type="entry name" value="PPM_2"/>
    <property type="match status" value="1"/>
</dbReference>
<reference evidence="11" key="1">
    <citation type="submission" date="2021-06" db="EMBL/GenBank/DDBJ databases">
        <title>Parelaphostrongylus tenuis whole genome reference sequence.</title>
        <authorList>
            <person name="Garwood T.J."/>
            <person name="Larsen P.A."/>
            <person name="Fountain-Jones N.M."/>
            <person name="Garbe J.R."/>
            <person name="Macchietto M.G."/>
            <person name="Kania S.A."/>
            <person name="Gerhold R.W."/>
            <person name="Richards J.E."/>
            <person name="Wolf T.M."/>
        </authorList>
    </citation>
    <scope>NUCLEOTIDE SEQUENCE</scope>
    <source>
        <strain evidence="11">MNPRO001-30</strain>
        <tissue evidence="11">Meninges</tissue>
    </source>
</reference>
<dbReference type="InterPro" id="IPR000222">
    <property type="entry name" value="PP2C_BS"/>
</dbReference>
<evidence type="ECO:0000259" key="10">
    <source>
        <dbReference type="PROSITE" id="PS51746"/>
    </source>
</evidence>
<evidence type="ECO:0000256" key="2">
    <source>
        <dbReference type="ARBA" id="ARBA00001946"/>
    </source>
</evidence>
<comment type="caution">
    <text evidence="11">The sequence shown here is derived from an EMBL/GenBank/DDBJ whole genome shotgun (WGS) entry which is preliminary data.</text>
</comment>
<dbReference type="PANTHER" id="PTHR47992">
    <property type="entry name" value="PROTEIN PHOSPHATASE"/>
    <property type="match status" value="1"/>
</dbReference>
<dbReference type="FunFam" id="3.60.40.10:FF:000001">
    <property type="entry name" value="protein phosphatase 1B isoform X1"/>
    <property type="match status" value="1"/>
</dbReference>
<dbReference type="InterPro" id="IPR036457">
    <property type="entry name" value="PPM-type-like_dom_sf"/>
</dbReference>
<evidence type="ECO:0000256" key="3">
    <source>
        <dbReference type="ARBA" id="ARBA00006702"/>
    </source>
</evidence>
<feature type="domain" description="PPM-type phosphatase" evidence="10">
    <location>
        <begin position="76"/>
        <end position="352"/>
    </location>
</feature>
<dbReference type="Pfam" id="PF00481">
    <property type="entry name" value="PP2C"/>
    <property type="match status" value="1"/>
</dbReference>
<evidence type="ECO:0000256" key="7">
    <source>
        <dbReference type="ARBA" id="ARBA00022912"/>
    </source>
</evidence>
<name>A0AAD5R6D8_PARTN</name>
<evidence type="ECO:0000313" key="12">
    <source>
        <dbReference type="Proteomes" id="UP001196413"/>
    </source>
</evidence>
<evidence type="ECO:0000256" key="8">
    <source>
        <dbReference type="ARBA" id="ARBA00023211"/>
    </source>
</evidence>
<evidence type="ECO:0000256" key="5">
    <source>
        <dbReference type="ARBA" id="ARBA00022801"/>
    </source>
</evidence>
<proteinExistence type="inferred from homology"/>
<dbReference type="InterPro" id="IPR015655">
    <property type="entry name" value="PP2C"/>
</dbReference>
<sequence length="436" mass="47961">MSSCLGESLQPAEAAKGDQPLAVITLCPPRTELRTWRLTPSGLVEITDGNRTQMGAFLDKPKTAKTNCSGEGNGLRYAMASMQGWRVDMEDAHVVEVSMADREPYKDWSFFAVFDGHAGNVAADDAAENIMKTLMSTPQFEKVTEELKANGGVLCEKSISLLEDGIKAGFLSLDESIRLRLDSDRSGSTAVCAMITPTHIIIANLGDSRAVVSRKDEGSFGTEDHKPYNDKERERIIGAGGSVMIQRINGSLAVSRALGDFEYKNVPGLEPNKQLVSPEPDVYVLERQKDKDEFLVVACDGIYDVMENEELCRFVESRLQVCDDLNQVCNDVLDACLSKGSRDNMTMIVVCFEAAPSIDKEKVASEETWKAQMLATINEIVTEETSKPGWSEKDELSIEFVLRELAQRNPSPSGGPVHMLRSLVDQVLTKRGITHD</sequence>
<comment type="similarity">
    <text evidence="3 9">Belongs to the PP2C family.</text>
</comment>
<comment type="cofactor">
    <cofactor evidence="2">
        <name>Mg(2+)</name>
        <dbReference type="ChEBI" id="CHEBI:18420"/>
    </cofactor>
</comment>
<dbReference type="InterPro" id="IPR001932">
    <property type="entry name" value="PPM-type_phosphatase-like_dom"/>
</dbReference>
<evidence type="ECO:0000256" key="4">
    <source>
        <dbReference type="ARBA" id="ARBA00022723"/>
    </source>
</evidence>
<keyword evidence="6" id="KW-0460">Magnesium</keyword>
<keyword evidence="8" id="KW-0464">Manganese</keyword>
<keyword evidence="7 9" id="KW-0904">Protein phosphatase</keyword>
<dbReference type="Proteomes" id="UP001196413">
    <property type="component" value="Unassembled WGS sequence"/>
</dbReference>
<evidence type="ECO:0000256" key="6">
    <source>
        <dbReference type="ARBA" id="ARBA00022842"/>
    </source>
</evidence>
<dbReference type="GO" id="GO:0004722">
    <property type="term" value="F:protein serine/threonine phosphatase activity"/>
    <property type="evidence" value="ECO:0007669"/>
    <property type="project" value="InterPro"/>
</dbReference>
<evidence type="ECO:0000313" key="11">
    <source>
        <dbReference type="EMBL" id="KAJ1370540.1"/>
    </source>
</evidence>
<organism evidence="11 12">
    <name type="scientific">Parelaphostrongylus tenuis</name>
    <name type="common">Meningeal worm</name>
    <dbReference type="NCBI Taxonomy" id="148309"/>
    <lineage>
        <taxon>Eukaryota</taxon>
        <taxon>Metazoa</taxon>
        <taxon>Ecdysozoa</taxon>
        <taxon>Nematoda</taxon>
        <taxon>Chromadorea</taxon>
        <taxon>Rhabditida</taxon>
        <taxon>Rhabditina</taxon>
        <taxon>Rhabditomorpha</taxon>
        <taxon>Strongyloidea</taxon>
        <taxon>Metastrongylidae</taxon>
        <taxon>Parelaphostrongylus</taxon>
    </lineage>
</organism>
<keyword evidence="4" id="KW-0479">Metal-binding</keyword>
<dbReference type="AlphaFoldDB" id="A0AAD5R6D8"/>
<dbReference type="GO" id="GO:0046872">
    <property type="term" value="F:metal ion binding"/>
    <property type="evidence" value="ECO:0007669"/>
    <property type="project" value="UniProtKB-KW"/>
</dbReference>
<protein>
    <recommendedName>
        <fullName evidence="10">PPM-type phosphatase domain-containing protein</fullName>
    </recommendedName>
</protein>
<dbReference type="Gene3D" id="3.60.40.10">
    <property type="entry name" value="PPM-type phosphatase domain"/>
    <property type="match status" value="1"/>
</dbReference>
<dbReference type="CDD" id="cd00143">
    <property type="entry name" value="PP2Cc"/>
    <property type="match status" value="1"/>
</dbReference>
<evidence type="ECO:0000256" key="9">
    <source>
        <dbReference type="RuleBase" id="RU003465"/>
    </source>
</evidence>
<comment type="cofactor">
    <cofactor evidence="1">
        <name>Mn(2+)</name>
        <dbReference type="ChEBI" id="CHEBI:29035"/>
    </cofactor>
</comment>
<dbReference type="EMBL" id="JAHQIW010006792">
    <property type="protein sequence ID" value="KAJ1370540.1"/>
    <property type="molecule type" value="Genomic_DNA"/>
</dbReference>
<dbReference type="SUPFAM" id="SSF81606">
    <property type="entry name" value="PP2C-like"/>
    <property type="match status" value="1"/>
</dbReference>
<keyword evidence="5 9" id="KW-0378">Hydrolase</keyword>
<evidence type="ECO:0000256" key="1">
    <source>
        <dbReference type="ARBA" id="ARBA00001936"/>
    </source>
</evidence>